<keyword evidence="1" id="KW-0812">Transmembrane</keyword>
<feature type="transmembrane region" description="Helical" evidence="1">
    <location>
        <begin position="128"/>
        <end position="156"/>
    </location>
</feature>
<protein>
    <submittedName>
        <fullName evidence="2">Uncharacterized protein</fullName>
    </submittedName>
</protein>
<dbReference type="Proteomes" id="UP000287651">
    <property type="component" value="Unassembled WGS sequence"/>
</dbReference>
<dbReference type="PANTHER" id="PTHR36408:SF1">
    <property type="entry name" value="TRANSMEMBRANE PROTEIN"/>
    <property type="match status" value="1"/>
</dbReference>
<accession>A0A426Z1H5</accession>
<sequence length="312" mass="34677">AAQSIEISSASDDDCCRRCLPSEPIARASLSSILLRQSSKVRFLSHFSGVFLAGQALVAALRGNCCGSRGISMANWGVLVWYYRNSWSQLFPCLQKNGESLMIWSFTGEGFDPSPSRDVRNHLILDQILLVTEILCIAPSVIFSIGCLVGSVLPGATKQFQMYLSNKVFVYQYFLLVGAVAVGSLIRWRQICMLNEIGTGADLVRRIEKMEEELRSSATIIRVLSKHLEKLGIRFRVTRKALKEPIAEVIITFGFQLHISGVLQTAALAQKNSEATRALAMQEDILEKELGEIQKVLLAMQVSLLFTRVIIY</sequence>
<dbReference type="GO" id="GO:0009941">
    <property type="term" value="C:chloroplast envelope"/>
    <property type="evidence" value="ECO:0007669"/>
    <property type="project" value="TreeGrafter"/>
</dbReference>
<comment type="caution">
    <text evidence="2">The sequence shown here is derived from an EMBL/GenBank/DDBJ whole genome shotgun (WGS) entry which is preliminary data.</text>
</comment>
<organism evidence="2 3">
    <name type="scientific">Ensete ventricosum</name>
    <name type="common">Abyssinian banana</name>
    <name type="synonym">Musa ensete</name>
    <dbReference type="NCBI Taxonomy" id="4639"/>
    <lineage>
        <taxon>Eukaryota</taxon>
        <taxon>Viridiplantae</taxon>
        <taxon>Streptophyta</taxon>
        <taxon>Embryophyta</taxon>
        <taxon>Tracheophyta</taxon>
        <taxon>Spermatophyta</taxon>
        <taxon>Magnoliopsida</taxon>
        <taxon>Liliopsida</taxon>
        <taxon>Zingiberales</taxon>
        <taxon>Musaceae</taxon>
        <taxon>Ensete</taxon>
    </lineage>
</organism>
<name>A0A426Z1H5_ENSVE</name>
<feature type="non-terminal residue" evidence="2">
    <location>
        <position position="1"/>
    </location>
</feature>
<evidence type="ECO:0000313" key="3">
    <source>
        <dbReference type="Proteomes" id="UP000287651"/>
    </source>
</evidence>
<evidence type="ECO:0000313" key="2">
    <source>
        <dbReference type="EMBL" id="RRT57835.1"/>
    </source>
</evidence>
<keyword evidence="1" id="KW-1133">Transmembrane helix</keyword>
<dbReference type="AlphaFoldDB" id="A0A426Z1H5"/>
<keyword evidence="1" id="KW-0472">Membrane</keyword>
<dbReference type="EMBL" id="AMZH03008980">
    <property type="protein sequence ID" value="RRT57835.1"/>
    <property type="molecule type" value="Genomic_DNA"/>
</dbReference>
<feature type="transmembrane region" description="Helical" evidence="1">
    <location>
        <begin position="168"/>
        <end position="186"/>
    </location>
</feature>
<proteinExistence type="predicted"/>
<gene>
    <name evidence="2" type="ORF">B296_00018700</name>
</gene>
<evidence type="ECO:0000256" key="1">
    <source>
        <dbReference type="SAM" id="Phobius"/>
    </source>
</evidence>
<dbReference type="PANTHER" id="PTHR36408">
    <property type="entry name" value="TRANSMEMBRANE PROTEIN"/>
    <property type="match status" value="1"/>
</dbReference>
<reference evidence="2 3" key="1">
    <citation type="journal article" date="2014" name="Agronomy (Basel)">
        <title>A Draft Genome Sequence for Ensete ventricosum, the Drought-Tolerant Tree Against Hunger.</title>
        <authorList>
            <person name="Harrison J."/>
            <person name="Moore K.A."/>
            <person name="Paszkiewicz K."/>
            <person name="Jones T."/>
            <person name="Grant M."/>
            <person name="Ambacheew D."/>
            <person name="Muzemil S."/>
            <person name="Studholme D.J."/>
        </authorList>
    </citation>
    <scope>NUCLEOTIDE SEQUENCE [LARGE SCALE GENOMIC DNA]</scope>
</reference>